<evidence type="ECO:0000256" key="1">
    <source>
        <dbReference type="ARBA" id="ARBA00006817"/>
    </source>
</evidence>
<dbReference type="Gene3D" id="3.30.530.20">
    <property type="match status" value="1"/>
</dbReference>
<dbReference type="SUPFAM" id="SSF55961">
    <property type="entry name" value="Bet v1-like"/>
    <property type="match status" value="1"/>
</dbReference>
<dbReference type="Pfam" id="PF08327">
    <property type="entry name" value="AHSA1"/>
    <property type="match status" value="1"/>
</dbReference>
<comment type="caution">
    <text evidence="3">The sequence shown here is derived from an EMBL/GenBank/DDBJ whole genome shotgun (WGS) entry which is preliminary data.</text>
</comment>
<proteinExistence type="inferred from homology"/>
<accession>A0ABW0KAY5</accession>
<dbReference type="InterPro" id="IPR023393">
    <property type="entry name" value="START-like_dom_sf"/>
</dbReference>
<gene>
    <name evidence="3" type="ORF">ACFPOG_19565</name>
</gene>
<sequence>MNNHVTLVDVGTVRVERLLPGPIERVWTYLTDSEKRGTWLAAGNIELRVGGKVELNFIHSQLSDFVEPTPERYKHLEQGHTNYGIVTRCEEPFLLSYTWGDGSEDASEVTYELTLNGEEVLLVLTHRQLSGERAVMVSVAAGWHTHLDILGDQLNGRKRRAFWSTHAVMEAEYEKKL</sequence>
<organism evidence="3 4">
    <name type="scientific">Paenibacillus aestuarii</name>
    <dbReference type="NCBI Taxonomy" id="516965"/>
    <lineage>
        <taxon>Bacteria</taxon>
        <taxon>Bacillati</taxon>
        <taxon>Bacillota</taxon>
        <taxon>Bacilli</taxon>
        <taxon>Bacillales</taxon>
        <taxon>Paenibacillaceae</taxon>
        <taxon>Paenibacillus</taxon>
    </lineage>
</organism>
<name>A0ABW0KAY5_9BACL</name>
<protein>
    <submittedName>
        <fullName evidence="3">SRPBCC family protein</fullName>
    </submittedName>
</protein>
<dbReference type="InterPro" id="IPR013538">
    <property type="entry name" value="ASHA1/2-like_C"/>
</dbReference>
<keyword evidence="4" id="KW-1185">Reference proteome</keyword>
<dbReference type="CDD" id="cd08899">
    <property type="entry name" value="SRPBCC_CalC_Aha1-like_6"/>
    <property type="match status" value="1"/>
</dbReference>
<evidence type="ECO:0000313" key="3">
    <source>
        <dbReference type="EMBL" id="MFC5450454.1"/>
    </source>
</evidence>
<dbReference type="Proteomes" id="UP001596044">
    <property type="component" value="Unassembled WGS sequence"/>
</dbReference>
<comment type="similarity">
    <text evidence="1">Belongs to the AHA1 family.</text>
</comment>
<feature type="domain" description="Activator of Hsp90 ATPase homologue 1/2-like C-terminal" evidence="2">
    <location>
        <begin position="22"/>
        <end position="151"/>
    </location>
</feature>
<evidence type="ECO:0000259" key="2">
    <source>
        <dbReference type="Pfam" id="PF08327"/>
    </source>
</evidence>
<reference evidence="4" key="1">
    <citation type="journal article" date="2019" name="Int. J. Syst. Evol. Microbiol.">
        <title>The Global Catalogue of Microorganisms (GCM) 10K type strain sequencing project: providing services to taxonomists for standard genome sequencing and annotation.</title>
        <authorList>
            <consortium name="The Broad Institute Genomics Platform"/>
            <consortium name="The Broad Institute Genome Sequencing Center for Infectious Disease"/>
            <person name="Wu L."/>
            <person name="Ma J."/>
        </authorList>
    </citation>
    <scope>NUCLEOTIDE SEQUENCE [LARGE SCALE GENOMIC DNA]</scope>
    <source>
        <strain evidence="4">KACC 11904</strain>
    </source>
</reference>
<dbReference type="RefSeq" id="WP_270885345.1">
    <property type="nucleotide sequence ID" value="NZ_JAQFVF010000088.1"/>
</dbReference>
<evidence type="ECO:0000313" key="4">
    <source>
        <dbReference type="Proteomes" id="UP001596044"/>
    </source>
</evidence>
<dbReference type="EMBL" id="JBHSMJ010000026">
    <property type="protein sequence ID" value="MFC5450454.1"/>
    <property type="molecule type" value="Genomic_DNA"/>
</dbReference>